<dbReference type="AlphaFoldDB" id="A0A1Y6JRA2"/>
<sequence length="47" mass="5226">MNDNAVFLTYRVACIAGKPPPTVKCLPRDSATAKTWWCLPQSEFAAR</sequence>
<evidence type="ECO:0000313" key="2">
    <source>
        <dbReference type="Proteomes" id="UP000196842"/>
    </source>
</evidence>
<name>A0A1Y6JRA2_PSEVI</name>
<protein>
    <submittedName>
        <fullName evidence="1">Uncharacterized protein</fullName>
    </submittedName>
</protein>
<evidence type="ECO:0000313" key="1">
    <source>
        <dbReference type="EMBL" id="SMS11671.1"/>
    </source>
</evidence>
<accession>A0A1Y6JRA2</accession>
<dbReference type="EMBL" id="LT855380">
    <property type="protein sequence ID" value="SMS11671.1"/>
    <property type="molecule type" value="Genomic_DNA"/>
</dbReference>
<reference evidence="1 2" key="1">
    <citation type="submission" date="2017-05" db="EMBL/GenBank/DDBJ databases">
        <authorList>
            <person name="Song R."/>
            <person name="Chenine A.L."/>
            <person name="Ruprecht R.M."/>
        </authorList>
    </citation>
    <scope>NUCLEOTIDE SEQUENCE [LARGE SCALE GENOMIC DNA]</scope>
    <source>
        <strain evidence="1 2">CFBP 1590</strain>
    </source>
</reference>
<proteinExistence type="predicted"/>
<dbReference type="KEGG" id="pvd:CFBP1590__4085"/>
<gene>
    <name evidence="1" type="ORF">CFBP1590__4085</name>
</gene>
<dbReference type="Proteomes" id="UP000196842">
    <property type="component" value="Chromosome I"/>
</dbReference>
<organism evidence="1 2">
    <name type="scientific">Pseudomonas viridiflava</name>
    <name type="common">Phytomonas viridiflava</name>
    <dbReference type="NCBI Taxonomy" id="33069"/>
    <lineage>
        <taxon>Bacteria</taxon>
        <taxon>Pseudomonadati</taxon>
        <taxon>Pseudomonadota</taxon>
        <taxon>Gammaproteobacteria</taxon>
        <taxon>Pseudomonadales</taxon>
        <taxon>Pseudomonadaceae</taxon>
        <taxon>Pseudomonas</taxon>
    </lineage>
</organism>